<gene>
    <name evidence="13" type="ORF">DIURU_002053</name>
</gene>
<keyword evidence="4 10" id="KW-0809">Transit peptide</keyword>
<evidence type="ECO:0000256" key="9">
    <source>
        <dbReference type="ARBA" id="ARBA00024807"/>
    </source>
</evidence>
<dbReference type="PANTHER" id="PTHR31961:SF3">
    <property type="entry name" value="SENSITIVE TO HIGH EXPRESSION PROTEIN 9, MITOCHONDRIAL"/>
    <property type="match status" value="1"/>
</dbReference>
<evidence type="ECO:0000256" key="12">
    <source>
        <dbReference type="SAM" id="MobiDB-lite"/>
    </source>
</evidence>
<accession>A0A642URV8</accession>
<sequence>MFRVGVLRAPTLLLRRQFPSNVFVRFRSTLGDAVNQTPRKFSDEQPDPLDNSVENVERLRLTEKLERTKVEMEQTEETIKHLESAPQIEPVKIEPEASTQEEDKEAIKLEEDTDGDDIKGQAASLAAQAHESGKEPPNISQQINEEIHRQFKDLPSSQEARKSQWAKKISDQVESLHSVVLTATRALNDVTGYSVIEKLKQSIDNLEDDLKAAKQQVKECKSDYGDAIQLRSTSQREINELLTRKHNWSSKDLERFTDLYRNDHTNELREKEAAENLNEAESKVDAIQLKLTQSILTRYHEEQIWSDKIRRASTWGTWVIMGINLLLFIIATFFVEPWKRKRLVDAFEAKVKQTMTAVETGDEKIVQEIANLKVADTSAANEVKDFVNDVVHFADTTPSVEAEYEANQKQLAKEKEANEQAVQAQKDAADRVPGVTGAWESLKSLLVQARYDLSLWWAHVVQVMLTTVELRKLDIAGTVSMCTIIGGALGSYLTRHFKLT</sequence>
<evidence type="ECO:0000313" key="14">
    <source>
        <dbReference type="Proteomes" id="UP000449547"/>
    </source>
</evidence>
<dbReference type="InterPro" id="IPR008839">
    <property type="entry name" value="MDM33_fungi"/>
</dbReference>
<evidence type="ECO:0000256" key="1">
    <source>
        <dbReference type="ARBA" id="ARBA00007472"/>
    </source>
</evidence>
<feature type="region of interest" description="Disordered" evidence="12">
    <location>
        <begin position="82"/>
        <end position="103"/>
    </location>
</feature>
<comment type="caution">
    <text evidence="10">Lacks conserved residue(s) required for the propagation of feature annotation.</text>
</comment>
<dbReference type="GO" id="GO:0007007">
    <property type="term" value="P:inner mitochondrial membrane organization"/>
    <property type="evidence" value="ECO:0007669"/>
    <property type="project" value="TreeGrafter"/>
</dbReference>
<feature type="coiled-coil region" evidence="11">
    <location>
        <begin position="196"/>
        <end position="223"/>
    </location>
</feature>
<evidence type="ECO:0000256" key="6">
    <source>
        <dbReference type="ARBA" id="ARBA00023054"/>
    </source>
</evidence>
<comment type="caution">
    <text evidence="13">The sequence shown here is derived from an EMBL/GenBank/DDBJ whole genome shotgun (WGS) entry which is preliminary data.</text>
</comment>
<keyword evidence="5 10" id="KW-1133">Transmembrane helix</keyword>
<dbReference type="VEuPathDB" id="FungiDB:DIURU_002053"/>
<dbReference type="Pfam" id="PF05546">
    <property type="entry name" value="She9_MDM33"/>
    <property type="match status" value="1"/>
</dbReference>
<comment type="similarity">
    <text evidence="1 10">Belongs to the SHE9 family.</text>
</comment>
<evidence type="ECO:0000256" key="3">
    <source>
        <dbReference type="ARBA" id="ARBA00022792"/>
    </source>
</evidence>
<dbReference type="GeneID" id="54780704"/>
<name>A0A642URV8_DIURU</name>
<keyword evidence="6 11" id="KW-0175">Coiled coil</keyword>
<dbReference type="GO" id="GO:0005743">
    <property type="term" value="C:mitochondrial inner membrane"/>
    <property type="evidence" value="ECO:0007669"/>
    <property type="project" value="UniProtKB-SubCell"/>
</dbReference>
<feature type="transmembrane region" description="Helical" evidence="10">
    <location>
        <begin position="315"/>
        <end position="335"/>
    </location>
</feature>
<evidence type="ECO:0000256" key="8">
    <source>
        <dbReference type="ARBA" id="ARBA00023136"/>
    </source>
</evidence>
<keyword evidence="7 10" id="KW-0496">Mitochondrion</keyword>
<dbReference type="RefSeq" id="XP_034013186.1">
    <property type="nucleotide sequence ID" value="XM_034154663.1"/>
</dbReference>
<keyword evidence="8 10" id="KW-0472">Membrane</keyword>
<dbReference type="OrthoDB" id="5595506at2759"/>
<reference evidence="13 14" key="1">
    <citation type="submission" date="2019-07" db="EMBL/GenBank/DDBJ databases">
        <title>Genome assembly of two rare yeast pathogens: Diutina rugosa and Trichomonascus ciferrii.</title>
        <authorList>
            <person name="Mixao V."/>
            <person name="Saus E."/>
            <person name="Hansen A."/>
            <person name="Lass-Flor C."/>
            <person name="Gabaldon T."/>
        </authorList>
    </citation>
    <scope>NUCLEOTIDE SEQUENCE [LARGE SCALE GENOMIC DNA]</scope>
    <source>
        <strain evidence="13 14">CBS 613</strain>
    </source>
</reference>
<keyword evidence="3 10" id="KW-0999">Mitochondrion inner membrane</keyword>
<organism evidence="13 14">
    <name type="scientific">Diutina rugosa</name>
    <name type="common">Yeast</name>
    <name type="synonym">Candida rugosa</name>
    <dbReference type="NCBI Taxonomy" id="5481"/>
    <lineage>
        <taxon>Eukaryota</taxon>
        <taxon>Fungi</taxon>
        <taxon>Dikarya</taxon>
        <taxon>Ascomycota</taxon>
        <taxon>Saccharomycotina</taxon>
        <taxon>Pichiomycetes</taxon>
        <taxon>Debaryomycetaceae</taxon>
        <taxon>Diutina</taxon>
    </lineage>
</organism>
<evidence type="ECO:0000256" key="5">
    <source>
        <dbReference type="ARBA" id="ARBA00022989"/>
    </source>
</evidence>
<keyword evidence="14" id="KW-1185">Reference proteome</keyword>
<evidence type="ECO:0000256" key="11">
    <source>
        <dbReference type="SAM" id="Coils"/>
    </source>
</evidence>
<evidence type="ECO:0000313" key="13">
    <source>
        <dbReference type="EMBL" id="KAA8904101.1"/>
    </source>
</evidence>
<evidence type="ECO:0000256" key="2">
    <source>
        <dbReference type="ARBA" id="ARBA00022692"/>
    </source>
</evidence>
<dbReference type="EMBL" id="SWFT01000064">
    <property type="protein sequence ID" value="KAA8904101.1"/>
    <property type="molecule type" value="Genomic_DNA"/>
</dbReference>
<dbReference type="PANTHER" id="PTHR31961">
    <property type="entry name" value="SENSITIVE TO HIGH EXPRESSION PROTEIN 9, MITOCHONDRIAL"/>
    <property type="match status" value="1"/>
</dbReference>
<keyword evidence="2 10" id="KW-0812">Transmembrane</keyword>
<dbReference type="AlphaFoldDB" id="A0A642URV8"/>
<dbReference type="Proteomes" id="UP000449547">
    <property type="component" value="Unassembled WGS sequence"/>
</dbReference>
<protein>
    <recommendedName>
        <fullName evidence="10">Sensitive to high expression protein 9, mitochondrial</fullName>
    </recommendedName>
</protein>
<comment type="subcellular location">
    <subcellularLocation>
        <location evidence="10">Mitochondrion inner membrane</location>
        <topology evidence="10">Multi-pass membrane protein</topology>
    </subcellularLocation>
</comment>
<evidence type="ECO:0000256" key="4">
    <source>
        <dbReference type="ARBA" id="ARBA00022946"/>
    </source>
</evidence>
<comment type="subunit">
    <text evidence="10">Homooligomer.</text>
</comment>
<proteinExistence type="inferred from homology"/>
<evidence type="ECO:0000256" key="10">
    <source>
        <dbReference type="RuleBase" id="RU364128"/>
    </source>
</evidence>
<comment type="function">
    <text evidence="9">Required for the maintenance of the structure of the mitochondrial inner membrane. Involved in mitochondrial morphology. Causes growth arrest when highly overexpressed.</text>
</comment>
<evidence type="ECO:0000256" key="7">
    <source>
        <dbReference type="ARBA" id="ARBA00023128"/>
    </source>
</evidence>